<proteinExistence type="predicted"/>
<evidence type="ECO:0000259" key="2">
    <source>
        <dbReference type="PROSITE" id="PS50835"/>
    </source>
</evidence>
<keyword evidence="3" id="KW-1185">Reference proteome</keyword>
<name>A0ABM1A8F4_APLCA</name>
<accession>A0ABM1A8F4</accession>
<protein>
    <submittedName>
        <fullName evidence="4">Uncharacterized protein LOC101848916</fullName>
    </submittedName>
</protein>
<keyword evidence="1" id="KW-0812">Transmembrane</keyword>
<organism evidence="3 4">
    <name type="scientific">Aplysia californica</name>
    <name type="common">California sea hare</name>
    <dbReference type="NCBI Taxonomy" id="6500"/>
    <lineage>
        <taxon>Eukaryota</taxon>
        <taxon>Metazoa</taxon>
        <taxon>Spiralia</taxon>
        <taxon>Lophotrochozoa</taxon>
        <taxon>Mollusca</taxon>
        <taxon>Gastropoda</taxon>
        <taxon>Heterobranchia</taxon>
        <taxon>Euthyneura</taxon>
        <taxon>Tectipleura</taxon>
        <taxon>Aplysiida</taxon>
        <taxon>Aplysioidea</taxon>
        <taxon>Aplysiidae</taxon>
        <taxon>Aplysia</taxon>
    </lineage>
</organism>
<dbReference type="Gene3D" id="2.60.40.10">
    <property type="entry name" value="Immunoglobulins"/>
    <property type="match status" value="1"/>
</dbReference>
<dbReference type="InterPro" id="IPR007110">
    <property type="entry name" value="Ig-like_dom"/>
</dbReference>
<sequence>MYLFRTENTGVFSAFTTPISFPVLVCDPPRLCEKNNKVCVTCTAVGIPSGDRGHYYCSLYRSSRLQEQVSPVAASVSYNRQGGYSCTASVLVTKLGPGTHYFRMYLFRTGNTGVFSAFTTPISFLPPPAAPVLTLGRQTFSGDSADNFVQLLAGQTYSVRCDVTGGNPPVSRVTLICPGINPKTQEGSQVSAYLTMTSYTHDQTCKCEADQSLGYYEKEKTSVVIKTVYGPLAVSVDASPNPVNICPRTSHDVTVVCSVKFEDIYPEPVFQLYWGGQQVQNEKGKLRTDSYKKRYYTLVNHYTVNVNQAGSINFRCEVYNSVHTNEKASSNTLTVPVNAPPPSSPKLTISRGVYHGIQGYSVPMTPGQKYSASCDVSGGQPPVSSVTLTCPGVSQKTMSGTSVSLAGIVVAESADQEKCVCAAQHVSQCYNLRTEVTISVLFSPQAVTFERTDSDNNSPVDICSDSPQQIIRLQCRATSNPQPQFTVLVNNQEYARSRPERVVGSGKNTYVYSYDFVPKAGGTYNTTCTANGDKTAPVESDQLTILVREPPQTEPKIIITSIGPSGNVSKNPEVIYKSTVTNVTCFVDGGYPPVTSQDIKLTCGNFSGSEQLTLPPRHSTDGEIACSCSASHITECYSRSAHTRFNVSALPLSPEASTDNSDVTGVASVGVAVVVVVVVVVVVIVLALRRRSKGVGLFVVLFLLFFSKCFTALATTIKVI</sequence>
<keyword evidence="1" id="KW-1133">Transmembrane helix</keyword>
<evidence type="ECO:0000313" key="4">
    <source>
        <dbReference type="RefSeq" id="XP_012942821.1"/>
    </source>
</evidence>
<dbReference type="PROSITE" id="PS50835">
    <property type="entry name" value="IG_LIKE"/>
    <property type="match status" value="1"/>
</dbReference>
<evidence type="ECO:0000256" key="1">
    <source>
        <dbReference type="SAM" id="Phobius"/>
    </source>
</evidence>
<reference evidence="4" key="1">
    <citation type="submission" date="2025-08" db="UniProtKB">
        <authorList>
            <consortium name="RefSeq"/>
        </authorList>
    </citation>
    <scope>IDENTIFICATION</scope>
</reference>
<evidence type="ECO:0000313" key="3">
    <source>
        <dbReference type="Proteomes" id="UP000694888"/>
    </source>
</evidence>
<feature type="transmembrane region" description="Helical" evidence="1">
    <location>
        <begin position="666"/>
        <end position="688"/>
    </location>
</feature>
<feature type="domain" description="Ig-like" evidence="2">
    <location>
        <begin position="345"/>
        <end position="439"/>
    </location>
</feature>
<dbReference type="GeneID" id="101848916"/>
<dbReference type="RefSeq" id="XP_012942821.1">
    <property type="nucleotide sequence ID" value="XM_013087367.2"/>
</dbReference>
<gene>
    <name evidence="4" type="primary">LOC101848916</name>
</gene>
<keyword evidence="1" id="KW-0472">Membrane</keyword>
<feature type="transmembrane region" description="Helical" evidence="1">
    <location>
        <begin position="695"/>
        <end position="717"/>
    </location>
</feature>
<dbReference type="InterPro" id="IPR013783">
    <property type="entry name" value="Ig-like_fold"/>
</dbReference>
<dbReference type="Proteomes" id="UP000694888">
    <property type="component" value="Unplaced"/>
</dbReference>